<evidence type="ECO:0000256" key="6">
    <source>
        <dbReference type="ARBA" id="ARBA00022822"/>
    </source>
</evidence>
<comment type="similarity">
    <text evidence="9">Belongs to the TrpF family.</text>
</comment>
<dbReference type="HAMAP" id="MF_00135">
    <property type="entry name" value="PRAI"/>
    <property type="match status" value="1"/>
</dbReference>
<dbReference type="Gene3D" id="3.20.20.70">
    <property type="entry name" value="Aldolase class I"/>
    <property type="match status" value="1"/>
</dbReference>
<organism evidence="11 12">
    <name type="scientific">Nostoc punctiforme FACHB-252</name>
    <dbReference type="NCBI Taxonomy" id="1357509"/>
    <lineage>
        <taxon>Bacteria</taxon>
        <taxon>Bacillati</taxon>
        <taxon>Cyanobacteriota</taxon>
        <taxon>Cyanophyceae</taxon>
        <taxon>Nostocales</taxon>
        <taxon>Nostocaceae</taxon>
        <taxon>Nostoc</taxon>
    </lineage>
</organism>
<feature type="domain" description="N-(5'phosphoribosyl) anthranilate isomerase (PRAI)" evidence="10">
    <location>
        <begin position="3"/>
        <end position="204"/>
    </location>
</feature>
<evidence type="ECO:0000256" key="7">
    <source>
        <dbReference type="ARBA" id="ARBA00023141"/>
    </source>
</evidence>
<proteinExistence type="inferred from homology"/>
<evidence type="ECO:0000259" key="10">
    <source>
        <dbReference type="Pfam" id="PF00697"/>
    </source>
</evidence>
<dbReference type="PANTHER" id="PTHR42894">
    <property type="entry name" value="N-(5'-PHOSPHORIBOSYL)ANTHRANILATE ISOMERASE"/>
    <property type="match status" value="1"/>
</dbReference>
<accession>A0ABR8HGB5</accession>
<evidence type="ECO:0000313" key="12">
    <source>
        <dbReference type="Proteomes" id="UP000606396"/>
    </source>
</evidence>
<dbReference type="PANTHER" id="PTHR42894:SF1">
    <property type="entry name" value="N-(5'-PHOSPHORIBOSYL)ANTHRANILATE ISOMERASE"/>
    <property type="match status" value="1"/>
</dbReference>
<reference evidence="11 12" key="1">
    <citation type="journal article" date="2020" name="ISME J.">
        <title>Comparative genomics reveals insights into cyanobacterial evolution and habitat adaptation.</title>
        <authorList>
            <person name="Chen M.Y."/>
            <person name="Teng W.K."/>
            <person name="Zhao L."/>
            <person name="Hu C.X."/>
            <person name="Zhou Y.K."/>
            <person name="Han B.P."/>
            <person name="Song L.R."/>
            <person name="Shu W.S."/>
        </authorList>
    </citation>
    <scope>NUCLEOTIDE SEQUENCE [LARGE SCALE GENOMIC DNA]</scope>
    <source>
        <strain evidence="11 12">FACHB-252</strain>
    </source>
</reference>
<evidence type="ECO:0000256" key="4">
    <source>
        <dbReference type="ARBA" id="ARBA00022272"/>
    </source>
</evidence>
<keyword evidence="6 9" id="KW-0822">Tryptophan biosynthesis</keyword>
<evidence type="ECO:0000256" key="8">
    <source>
        <dbReference type="ARBA" id="ARBA00023235"/>
    </source>
</evidence>
<dbReference type="InterPro" id="IPR001240">
    <property type="entry name" value="PRAI_dom"/>
</dbReference>
<dbReference type="EMBL" id="JACJTC010000018">
    <property type="protein sequence ID" value="MBD2614422.1"/>
    <property type="molecule type" value="Genomic_DNA"/>
</dbReference>
<dbReference type="InterPro" id="IPR013785">
    <property type="entry name" value="Aldolase_TIM"/>
</dbReference>
<keyword evidence="7 9" id="KW-0057">Aromatic amino acid biosynthesis</keyword>
<dbReference type="RefSeq" id="WP_190951402.1">
    <property type="nucleotide sequence ID" value="NZ_JACJTC010000018.1"/>
</dbReference>
<evidence type="ECO:0000256" key="2">
    <source>
        <dbReference type="ARBA" id="ARBA00004664"/>
    </source>
</evidence>
<keyword evidence="8 9" id="KW-0413">Isomerase</keyword>
<dbReference type="SUPFAM" id="SSF51366">
    <property type="entry name" value="Ribulose-phoshate binding barrel"/>
    <property type="match status" value="1"/>
</dbReference>
<evidence type="ECO:0000256" key="1">
    <source>
        <dbReference type="ARBA" id="ARBA00001164"/>
    </source>
</evidence>
<dbReference type="Proteomes" id="UP000606396">
    <property type="component" value="Unassembled WGS sequence"/>
</dbReference>
<gene>
    <name evidence="9" type="primary">trpF</name>
    <name evidence="11" type="ORF">H6G94_24640</name>
</gene>
<protein>
    <recommendedName>
        <fullName evidence="4 9">N-(5'-phosphoribosyl)anthranilate isomerase</fullName>
        <shortName evidence="9">PRAI</shortName>
        <ecNumber evidence="3 9">5.3.1.24</ecNumber>
    </recommendedName>
</protein>
<keyword evidence="5 9" id="KW-0028">Amino-acid biosynthesis</keyword>
<dbReference type="EC" id="5.3.1.24" evidence="3 9"/>
<comment type="pathway">
    <text evidence="2 9">Amino-acid biosynthesis; L-tryptophan biosynthesis; L-tryptophan from chorismate: step 3/5.</text>
</comment>
<evidence type="ECO:0000256" key="5">
    <source>
        <dbReference type="ARBA" id="ARBA00022605"/>
    </source>
</evidence>
<dbReference type="CDD" id="cd00405">
    <property type="entry name" value="PRAI"/>
    <property type="match status" value="1"/>
</dbReference>
<sequence>MRVKICGITQPEQSIAIASLGATALGFICVPSSPRYVTTSQIQAAVAQLPENIDKIGVFANASIDAIKQIVIDSGLTGVQLHGDESPEFCDQLRQALSNIEILKAFRILTPEQLQTTANYTNYVDTLLFDAYHPQQLGGTGKTLDWKMLQQYSSNRPWFLAGGLTTDNIIQALSQVNPSGIDLSSGLERAPGDKDLAKVALLFERLGRWGDGEVGRWGDGEMGCRGDGE</sequence>
<keyword evidence="12" id="KW-1185">Reference proteome</keyword>
<evidence type="ECO:0000313" key="11">
    <source>
        <dbReference type="EMBL" id="MBD2614422.1"/>
    </source>
</evidence>
<dbReference type="InterPro" id="IPR011060">
    <property type="entry name" value="RibuloseP-bd_barrel"/>
</dbReference>
<comment type="catalytic activity">
    <reaction evidence="1 9">
        <text>N-(5-phospho-beta-D-ribosyl)anthranilate = 1-(2-carboxyphenylamino)-1-deoxy-D-ribulose 5-phosphate</text>
        <dbReference type="Rhea" id="RHEA:21540"/>
        <dbReference type="ChEBI" id="CHEBI:18277"/>
        <dbReference type="ChEBI" id="CHEBI:58613"/>
        <dbReference type="EC" id="5.3.1.24"/>
    </reaction>
</comment>
<dbReference type="GO" id="GO:0004640">
    <property type="term" value="F:phosphoribosylanthranilate isomerase activity"/>
    <property type="evidence" value="ECO:0007669"/>
    <property type="project" value="UniProtKB-EC"/>
</dbReference>
<dbReference type="InterPro" id="IPR044643">
    <property type="entry name" value="TrpF_fam"/>
</dbReference>
<dbReference type="Pfam" id="PF00697">
    <property type="entry name" value="PRAI"/>
    <property type="match status" value="1"/>
</dbReference>
<evidence type="ECO:0000256" key="3">
    <source>
        <dbReference type="ARBA" id="ARBA00012572"/>
    </source>
</evidence>
<name>A0ABR8HGB5_NOSPU</name>
<evidence type="ECO:0000256" key="9">
    <source>
        <dbReference type="HAMAP-Rule" id="MF_00135"/>
    </source>
</evidence>
<dbReference type="NCBIfam" id="NF002298">
    <property type="entry name" value="PRK01222.1-4"/>
    <property type="match status" value="1"/>
</dbReference>
<comment type="caution">
    <text evidence="11">The sequence shown here is derived from an EMBL/GenBank/DDBJ whole genome shotgun (WGS) entry which is preliminary data.</text>
</comment>